<keyword evidence="3" id="KW-1185">Reference proteome</keyword>
<proteinExistence type="predicted"/>
<gene>
    <name evidence="2" type="ORF">ACFSYJ_42695</name>
</gene>
<protein>
    <submittedName>
        <fullName evidence="2">Uncharacterized protein</fullName>
    </submittedName>
</protein>
<accession>A0ABW5GX22</accession>
<dbReference type="Proteomes" id="UP001597419">
    <property type="component" value="Unassembled WGS sequence"/>
</dbReference>
<evidence type="ECO:0000313" key="2">
    <source>
        <dbReference type="EMBL" id="MFD2465391.1"/>
    </source>
</evidence>
<name>A0ABW5GX22_9PSEU</name>
<reference evidence="3" key="1">
    <citation type="journal article" date="2019" name="Int. J. Syst. Evol. Microbiol.">
        <title>The Global Catalogue of Microorganisms (GCM) 10K type strain sequencing project: providing services to taxonomists for standard genome sequencing and annotation.</title>
        <authorList>
            <consortium name="The Broad Institute Genomics Platform"/>
            <consortium name="The Broad Institute Genome Sequencing Center for Infectious Disease"/>
            <person name="Wu L."/>
            <person name="Ma J."/>
        </authorList>
    </citation>
    <scope>NUCLEOTIDE SEQUENCE [LARGE SCALE GENOMIC DNA]</scope>
    <source>
        <strain evidence="3">CGMCC 4.7643</strain>
    </source>
</reference>
<feature type="region of interest" description="Disordered" evidence="1">
    <location>
        <begin position="43"/>
        <end position="71"/>
    </location>
</feature>
<comment type="caution">
    <text evidence="2">The sequence shown here is derived from an EMBL/GenBank/DDBJ whole genome shotgun (WGS) entry which is preliminary data.</text>
</comment>
<sequence length="169" mass="18899">MAQLPNWALNWKTDDMVAAEQTLDDAADQAETAMAEADRTLYEVESNERPVSPEEAEMMKRYASSDKAPPEWRELARRVERGEFGWADYLRGDLDRDPGVVAAMDASVRQADEIEAGGAGTPPSPADPAAPGGRAAPPRPERPERPERSGRHRRDDDEEEDFSERDWFS</sequence>
<feature type="compositionally biased region" description="Basic and acidic residues" evidence="1">
    <location>
        <begin position="139"/>
        <end position="155"/>
    </location>
</feature>
<dbReference type="EMBL" id="JBHUKU010000031">
    <property type="protein sequence ID" value="MFD2465391.1"/>
    <property type="molecule type" value="Genomic_DNA"/>
</dbReference>
<evidence type="ECO:0000256" key="1">
    <source>
        <dbReference type="SAM" id="MobiDB-lite"/>
    </source>
</evidence>
<organism evidence="2 3">
    <name type="scientific">Amycolatopsis samaneae</name>
    <dbReference type="NCBI Taxonomy" id="664691"/>
    <lineage>
        <taxon>Bacteria</taxon>
        <taxon>Bacillati</taxon>
        <taxon>Actinomycetota</taxon>
        <taxon>Actinomycetes</taxon>
        <taxon>Pseudonocardiales</taxon>
        <taxon>Pseudonocardiaceae</taxon>
        <taxon>Amycolatopsis</taxon>
    </lineage>
</organism>
<feature type="region of interest" description="Disordered" evidence="1">
    <location>
        <begin position="104"/>
        <end position="169"/>
    </location>
</feature>
<dbReference type="RefSeq" id="WP_345408252.1">
    <property type="nucleotide sequence ID" value="NZ_BAABHG010000026.1"/>
</dbReference>
<evidence type="ECO:0000313" key="3">
    <source>
        <dbReference type="Proteomes" id="UP001597419"/>
    </source>
</evidence>